<feature type="transmembrane region" description="Helical" evidence="7">
    <location>
        <begin position="98"/>
        <end position="122"/>
    </location>
</feature>
<reference evidence="9" key="1">
    <citation type="submission" date="2023-06" db="EMBL/GenBank/DDBJ databases">
        <title>Genome-scale phylogeny and comparative genomics of the fungal order Sordariales.</title>
        <authorList>
            <consortium name="Lawrence Berkeley National Laboratory"/>
            <person name="Hensen N."/>
            <person name="Bonometti L."/>
            <person name="Westerberg I."/>
            <person name="Brannstrom I.O."/>
            <person name="Guillou S."/>
            <person name="Cros-Aarteil S."/>
            <person name="Calhoun S."/>
            <person name="Haridas S."/>
            <person name="Kuo A."/>
            <person name="Mondo S."/>
            <person name="Pangilinan J."/>
            <person name="Riley R."/>
            <person name="LaButti K."/>
            <person name="Andreopoulos B."/>
            <person name="Lipzen A."/>
            <person name="Chen C."/>
            <person name="Yanf M."/>
            <person name="Daum C."/>
            <person name="Ng V."/>
            <person name="Clum A."/>
            <person name="Steindorff A."/>
            <person name="Ohm R."/>
            <person name="Martin F."/>
            <person name="Silar P."/>
            <person name="Natvig D."/>
            <person name="Lalanne C."/>
            <person name="Gautier V."/>
            <person name="Ament-velasquez S.L."/>
            <person name="Kruys A."/>
            <person name="Hutchinson M.I."/>
            <person name="Powell A.J."/>
            <person name="Barry K."/>
            <person name="Miller A.N."/>
            <person name="Grigoriev I.V."/>
            <person name="Debuchy R."/>
            <person name="Gladieux P."/>
            <person name="Thoren M.H."/>
            <person name="Johannesson H."/>
        </authorList>
    </citation>
    <scope>NUCLEOTIDE SEQUENCE</scope>
    <source>
        <strain evidence="9">SMH3391-2</strain>
    </source>
</reference>
<protein>
    <recommendedName>
        <fullName evidence="8">Rhodopsin domain-containing protein</fullName>
    </recommendedName>
</protein>
<proteinExistence type="inferred from homology"/>
<dbReference type="GO" id="GO:0016020">
    <property type="term" value="C:membrane"/>
    <property type="evidence" value="ECO:0007669"/>
    <property type="project" value="UniProtKB-SubCell"/>
</dbReference>
<evidence type="ECO:0000256" key="6">
    <source>
        <dbReference type="SAM" id="MobiDB-lite"/>
    </source>
</evidence>
<evidence type="ECO:0000256" key="7">
    <source>
        <dbReference type="SAM" id="Phobius"/>
    </source>
</evidence>
<keyword evidence="3 7" id="KW-1133">Transmembrane helix</keyword>
<dbReference type="InterPro" id="IPR049326">
    <property type="entry name" value="Rhodopsin_dom_fungi"/>
</dbReference>
<keyword evidence="4 7" id="KW-0472">Membrane</keyword>
<keyword evidence="2 7" id="KW-0812">Transmembrane</keyword>
<dbReference type="Proteomes" id="UP001174934">
    <property type="component" value="Unassembled WGS sequence"/>
</dbReference>
<sequence>MTAFEMPPLISNPNESYQVNIIACASITWLIAAIFVVMRFYTRGYLLKNVLGTEDWLILLAIGFSGATSAGLIEQSIYGLGKHTLDIDPEVMMPMARAGWYSILWYMMALLFTKISILMLYIRILSYQHARYAVYAIMAIVVLGNGLWTLITVATACTPLQAFWDPSIPNAYCRSAEYWYANTGLHIGTDILLYVLPLPVIINLQIKTRQKVFLYSIFAVGFFVCTISAVRLWDLVEEYKRPDFTYDNVSIAYLTCLEVNSAIACACCMTLKPLIVRLFPGPPESRKRNSGRDLEANRLGRGPPTIGSKPSRMEQKKGSLWIDTIHHQKSDSNVQLLDEDDVIGSRDAKHSSDLESPGTMSVDYNVMLAEPPAAHTAEKSSRGVFTGEV</sequence>
<gene>
    <name evidence="9" type="ORF">B0T17DRAFT_482492</name>
</gene>
<evidence type="ECO:0000313" key="10">
    <source>
        <dbReference type="Proteomes" id="UP001174934"/>
    </source>
</evidence>
<dbReference type="EMBL" id="JAULSR010000001">
    <property type="protein sequence ID" value="KAK0636409.1"/>
    <property type="molecule type" value="Genomic_DNA"/>
</dbReference>
<dbReference type="InterPro" id="IPR052337">
    <property type="entry name" value="SAT4-like"/>
</dbReference>
<evidence type="ECO:0000313" key="9">
    <source>
        <dbReference type="EMBL" id="KAK0636409.1"/>
    </source>
</evidence>
<name>A0AA40CGF9_9PEZI</name>
<organism evidence="9 10">
    <name type="scientific">Bombardia bombarda</name>
    <dbReference type="NCBI Taxonomy" id="252184"/>
    <lineage>
        <taxon>Eukaryota</taxon>
        <taxon>Fungi</taxon>
        <taxon>Dikarya</taxon>
        <taxon>Ascomycota</taxon>
        <taxon>Pezizomycotina</taxon>
        <taxon>Sordariomycetes</taxon>
        <taxon>Sordariomycetidae</taxon>
        <taxon>Sordariales</taxon>
        <taxon>Lasiosphaeriaceae</taxon>
        <taxon>Bombardia</taxon>
    </lineage>
</organism>
<comment type="caution">
    <text evidence="9">The sequence shown here is derived from an EMBL/GenBank/DDBJ whole genome shotgun (WGS) entry which is preliminary data.</text>
</comment>
<dbReference type="PANTHER" id="PTHR33048">
    <property type="entry name" value="PTH11-LIKE INTEGRAL MEMBRANE PROTEIN (AFU_ORTHOLOGUE AFUA_5G11245)"/>
    <property type="match status" value="1"/>
</dbReference>
<keyword evidence="10" id="KW-1185">Reference proteome</keyword>
<dbReference type="Pfam" id="PF20684">
    <property type="entry name" value="Fung_rhodopsin"/>
    <property type="match status" value="1"/>
</dbReference>
<feature type="compositionally biased region" description="Basic and acidic residues" evidence="6">
    <location>
        <begin position="284"/>
        <end position="298"/>
    </location>
</feature>
<dbReference type="PANTHER" id="PTHR33048:SF47">
    <property type="entry name" value="INTEGRAL MEMBRANE PROTEIN-RELATED"/>
    <property type="match status" value="1"/>
</dbReference>
<evidence type="ECO:0000256" key="2">
    <source>
        <dbReference type="ARBA" id="ARBA00022692"/>
    </source>
</evidence>
<evidence type="ECO:0000256" key="5">
    <source>
        <dbReference type="ARBA" id="ARBA00038359"/>
    </source>
</evidence>
<dbReference type="AlphaFoldDB" id="A0AA40CGF9"/>
<feature type="transmembrane region" description="Helical" evidence="7">
    <location>
        <begin position="57"/>
        <end position="78"/>
    </location>
</feature>
<evidence type="ECO:0000259" key="8">
    <source>
        <dbReference type="Pfam" id="PF20684"/>
    </source>
</evidence>
<evidence type="ECO:0000256" key="3">
    <source>
        <dbReference type="ARBA" id="ARBA00022989"/>
    </source>
</evidence>
<feature type="transmembrane region" description="Helical" evidence="7">
    <location>
        <begin position="17"/>
        <end position="37"/>
    </location>
</feature>
<feature type="transmembrane region" description="Helical" evidence="7">
    <location>
        <begin position="134"/>
        <end position="164"/>
    </location>
</feature>
<evidence type="ECO:0000256" key="4">
    <source>
        <dbReference type="ARBA" id="ARBA00023136"/>
    </source>
</evidence>
<feature type="transmembrane region" description="Helical" evidence="7">
    <location>
        <begin position="184"/>
        <end position="205"/>
    </location>
</feature>
<evidence type="ECO:0000256" key="1">
    <source>
        <dbReference type="ARBA" id="ARBA00004141"/>
    </source>
</evidence>
<comment type="similarity">
    <text evidence="5">Belongs to the SAT4 family.</text>
</comment>
<accession>A0AA40CGF9</accession>
<feature type="transmembrane region" description="Helical" evidence="7">
    <location>
        <begin position="212"/>
        <end position="230"/>
    </location>
</feature>
<feature type="region of interest" description="Disordered" evidence="6">
    <location>
        <begin position="284"/>
        <end position="314"/>
    </location>
</feature>
<feature type="domain" description="Rhodopsin" evidence="8">
    <location>
        <begin position="38"/>
        <end position="276"/>
    </location>
</feature>
<comment type="subcellular location">
    <subcellularLocation>
        <location evidence="1">Membrane</location>
        <topology evidence="1">Multi-pass membrane protein</topology>
    </subcellularLocation>
</comment>